<name>A0A1B7MF50_9AGAM</name>
<dbReference type="Proteomes" id="UP000092154">
    <property type="component" value="Unassembled WGS sequence"/>
</dbReference>
<evidence type="ECO:0000313" key="1">
    <source>
        <dbReference type="EMBL" id="OAX31229.1"/>
    </source>
</evidence>
<dbReference type="STRING" id="1314800.A0A1B7MF50"/>
<feature type="non-terminal residue" evidence="1">
    <location>
        <position position="115"/>
    </location>
</feature>
<organism evidence="1 2">
    <name type="scientific">Rhizopogon vinicolor AM-OR11-026</name>
    <dbReference type="NCBI Taxonomy" id="1314800"/>
    <lineage>
        <taxon>Eukaryota</taxon>
        <taxon>Fungi</taxon>
        <taxon>Dikarya</taxon>
        <taxon>Basidiomycota</taxon>
        <taxon>Agaricomycotina</taxon>
        <taxon>Agaricomycetes</taxon>
        <taxon>Agaricomycetidae</taxon>
        <taxon>Boletales</taxon>
        <taxon>Suillineae</taxon>
        <taxon>Rhizopogonaceae</taxon>
        <taxon>Rhizopogon</taxon>
    </lineage>
</organism>
<reference evidence="1 2" key="1">
    <citation type="submission" date="2016-06" db="EMBL/GenBank/DDBJ databases">
        <title>Comparative genomics of the ectomycorrhizal sister species Rhizopogon vinicolor and Rhizopogon vesiculosus (Basidiomycota: Boletales) reveals a divergence of the mating type B locus.</title>
        <authorList>
            <consortium name="DOE Joint Genome Institute"/>
            <person name="Mujic A.B."/>
            <person name="Kuo A."/>
            <person name="Tritt A."/>
            <person name="Lipzen A."/>
            <person name="Chen C."/>
            <person name="Johnson J."/>
            <person name="Sharma A."/>
            <person name="Barry K."/>
            <person name="Grigoriev I.V."/>
            <person name="Spatafora J.W."/>
        </authorList>
    </citation>
    <scope>NUCLEOTIDE SEQUENCE [LARGE SCALE GENOMIC DNA]</scope>
    <source>
        <strain evidence="1 2">AM-OR11-026</strain>
    </source>
</reference>
<sequence length="115" mass="13693">MSASQIDCLCNLWAMTLAKHNEKPPFADHRDLYQTIDSTPLGDVKWQSFSIQYSGEKPDINIPPWMNDTYDVWFRDPHEVVRNMLANPMYADEMDYWPYREYASANDECQWKDFM</sequence>
<dbReference type="InterPro" id="IPR041078">
    <property type="entry name" value="Plavaka"/>
</dbReference>
<dbReference type="OrthoDB" id="3199698at2759"/>
<accession>A0A1B7MF50</accession>
<keyword evidence="2" id="KW-1185">Reference proteome</keyword>
<evidence type="ECO:0000313" key="2">
    <source>
        <dbReference type="Proteomes" id="UP000092154"/>
    </source>
</evidence>
<gene>
    <name evidence="1" type="ORF">K503DRAFT_663600</name>
</gene>
<dbReference type="Pfam" id="PF18759">
    <property type="entry name" value="Plavaka"/>
    <property type="match status" value="1"/>
</dbReference>
<proteinExistence type="predicted"/>
<dbReference type="InParanoid" id="A0A1B7MF50"/>
<dbReference type="AlphaFoldDB" id="A0A1B7MF50"/>
<dbReference type="EMBL" id="KV449510">
    <property type="protein sequence ID" value="OAX31229.1"/>
    <property type="molecule type" value="Genomic_DNA"/>
</dbReference>
<protein>
    <submittedName>
        <fullName evidence="1">Uncharacterized protein</fullName>
    </submittedName>
</protein>